<feature type="compositionally biased region" description="Polar residues" evidence="2">
    <location>
        <begin position="1"/>
        <end position="15"/>
    </location>
</feature>
<dbReference type="EMBL" id="JABBWG010000012">
    <property type="protein sequence ID" value="KAG1818011.1"/>
    <property type="molecule type" value="Genomic_DNA"/>
</dbReference>
<dbReference type="Gene3D" id="3.30.160.60">
    <property type="entry name" value="Classic Zinc Finger"/>
    <property type="match status" value="1"/>
</dbReference>
<keyword evidence="1" id="KW-0863">Zinc-finger</keyword>
<dbReference type="AlphaFoldDB" id="A0A9P7ED32"/>
<gene>
    <name evidence="4" type="ORF">BJ212DRAFT_120326</name>
</gene>
<dbReference type="InterPro" id="IPR013087">
    <property type="entry name" value="Znf_C2H2_type"/>
</dbReference>
<dbReference type="PROSITE" id="PS00028">
    <property type="entry name" value="ZINC_FINGER_C2H2_1"/>
    <property type="match status" value="1"/>
</dbReference>
<keyword evidence="5" id="KW-1185">Reference proteome</keyword>
<dbReference type="PROSITE" id="PS50157">
    <property type="entry name" value="ZINC_FINGER_C2H2_2"/>
    <property type="match status" value="1"/>
</dbReference>
<organism evidence="4 5">
    <name type="scientific">Suillus subaureus</name>
    <dbReference type="NCBI Taxonomy" id="48587"/>
    <lineage>
        <taxon>Eukaryota</taxon>
        <taxon>Fungi</taxon>
        <taxon>Dikarya</taxon>
        <taxon>Basidiomycota</taxon>
        <taxon>Agaricomycotina</taxon>
        <taxon>Agaricomycetes</taxon>
        <taxon>Agaricomycetidae</taxon>
        <taxon>Boletales</taxon>
        <taxon>Suillineae</taxon>
        <taxon>Suillaceae</taxon>
        <taxon>Suillus</taxon>
    </lineage>
</organism>
<name>A0A9P7ED32_9AGAM</name>
<dbReference type="OrthoDB" id="2664367at2759"/>
<reference evidence="4" key="1">
    <citation type="journal article" date="2020" name="New Phytol.">
        <title>Comparative genomics reveals dynamic genome evolution in host specialist ectomycorrhizal fungi.</title>
        <authorList>
            <person name="Lofgren L.A."/>
            <person name="Nguyen N.H."/>
            <person name="Vilgalys R."/>
            <person name="Ruytinx J."/>
            <person name="Liao H.L."/>
            <person name="Branco S."/>
            <person name="Kuo A."/>
            <person name="LaButti K."/>
            <person name="Lipzen A."/>
            <person name="Andreopoulos W."/>
            <person name="Pangilinan J."/>
            <person name="Riley R."/>
            <person name="Hundley H."/>
            <person name="Na H."/>
            <person name="Barry K."/>
            <person name="Grigoriev I.V."/>
            <person name="Stajich J.E."/>
            <person name="Kennedy P.G."/>
        </authorList>
    </citation>
    <scope>NUCLEOTIDE SEQUENCE</scope>
    <source>
        <strain evidence="4">MN1</strain>
    </source>
</reference>
<evidence type="ECO:0000256" key="1">
    <source>
        <dbReference type="PROSITE-ProRule" id="PRU00042"/>
    </source>
</evidence>
<dbReference type="RefSeq" id="XP_041194071.1">
    <property type="nucleotide sequence ID" value="XM_041329111.1"/>
</dbReference>
<sequence>MSNEARSCTGDQPETSQDDPAEISVQNNTQQCHWIDETTHRKCLEFVPEEKDQKGCMWAVIHSGHESACGGISQRRNMPRHIAKHLGLRCTCKLCGKDFARSDLLKGHERKDHQVQDTSASYA</sequence>
<dbReference type="SUPFAM" id="SSF57667">
    <property type="entry name" value="beta-beta-alpha zinc fingers"/>
    <property type="match status" value="1"/>
</dbReference>
<dbReference type="InterPro" id="IPR036236">
    <property type="entry name" value="Znf_C2H2_sf"/>
</dbReference>
<feature type="domain" description="C2H2-type" evidence="3">
    <location>
        <begin position="88"/>
        <end position="118"/>
    </location>
</feature>
<keyword evidence="1" id="KW-0479">Metal-binding</keyword>
<accession>A0A9P7ED32</accession>
<protein>
    <recommendedName>
        <fullName evidence="3">C2H2-type domain-containing protein</fullName>
    </recommendedName>
</protein>
<feature type="region of interest" description="Disordered" evidence="2">
    <location>
        <begin position="1"/>
        <end position="21"/>
    </location>
</feature>
<dbReference type="Proteomes" id="UP000807769">
    <property type="component" value="Unassembled WGS sequence"/>
</dbReference>
<comment type="caution">
    <text evidence="4">The sequence shown here is derived from an EMBL/GenBank/DDBJ whole genome shotgun (WGS) entry which is preliminary data.</text>
</comment>
<proteinExistence type="predicted"/>
<dbReference type="GeneID" id="64623128"/>
<keyword evidence="1" id="KW-0862">Zinc</keyword>
<dbReference type="GO" id="GO:0008270">
    <property type="term" value="F:zinc ion binding"/>
    <property type="evidence" value="ECO:0007669"/>
    <property type="project" value="UniProtKB-KW"/>
</dbReference>
<evidence type="ECO:0000313" key="5">
    <source>
        <dbReference type="Proteomes" id="UP000807769"/>
    </source>
</evidence>
<evidence type="ECO:0000259" key="3">
    <source>
        <dbReference type="PROSITE" id="PS50157"/>
    </source>
</evidence>
<evidence type="ECO:0000256" key="2">
    <source>
        <dbReference type="SAM" id="MobiDB-lite"/>
    </source>
</evidence>
<evidence type="ECO:0000313" key="4">
    <source>
        <dbReference type="EMBL" id="KAG1818011.1"/>
    </source>
</evidence>